<organism evidence="48 49">
    <name type="scientific">Octopus sinensis</name>
    <name type="common">East Asian common octopus</name>
    <dbReference type="NCBI Taxonomy" id="2607531"/>
    <lineage>
        <taxon>Eukaryota</taxon>
        <taxon>Metazoa</taxon>
        <taxon>Spiralia</taxon>
        <taxon>Lophotrochozoa</taxon>
        <taxon>Mollusca</taxon>
        <taxon>Cephalopoda</taxon>
        <taxon>Coleoidea</taxon>
        <taxon>Octopodiformes</taxon>
        <taxon>Octopoda</taxon>
        <taxon>Incirrata</taxon>
        <taxon>Octopodidae</taxon>
        <taxon>Octopus</taxon>
    </lineage>
</organism>
<evidence type="ECO:0000256" key="26">
    <source>
        <dbReference type="ARBA" id="ARBA00047613"/>
    </source>
</evidence>
<evidence type="ECO:0000313" key="48">
    <source>
        <dbReference type="Proteomes" id="UP000515154"/>
    </source>
</evidence>
<keyword evidence="16" id="KW-0007">Acetylation</keyword>
<feature type="compositionally biased region" description="Basic and acidic residues" evidence="46">
    <location>
        <begin position="224"/>
        <end position="234"/>
    </location>
</feature>
<comment type="catalytic activity">
    <reaction evidence="30">
        <text>a 4-saturated-(3S)-3-hydroxyacyl-CoA = a (3E)-enoyl-CoA + H2O</text>
        <dbReference type="Rhea" id="RHEA:20724"/>
        <dbReference type="ChEBI" id="CHEBI:15377"/>
        <dbReference type="ChEBI" id="CHEBI:58521"/>
        <dbReference type="ChEBI" id="CHEBI:137480"/>
        <dbReference type="EC" id="4.2.1.17"/>
    </reaction>
    <physiologicalReaction direction="right-to-left" evidence="30">
        <dbReference type="Rhea" id="RHEA:20726"/>
    </physiologicalReaction>
</comment>
<dbReference type="FunFam" id="3.40.50.720:FF:000009">
    <property type="entry name" value="Fatty oxidation complex, alpha subunit"/>
    <property type="match status" value="1"/>
</dbReference>
<comment type="catalytic activity">
    <reaction evidence="37">
        <text>1'-[1,2-di-(9Z,12Z-octadecadienoyl)-sn-glycero-3-phospho]-3'-[1-(9Z,12Z-octadecadienoyl)-sn-glycero-3-phospho]-glycerol + hexadecanoyl-CoA = 1'-[1,2-di-(9Z,12Z-octadecadienoyl)-sn-glycero-3-phospho]-3'-[1-(9Z,12Z-octadecadienoyl)-2-hexadecanoyl-sn-glycero-3-phospho]-glycerol + CoA</text>
        <dbReference type="Rhea" id="RHEA:43680"/>
        <dbReference type="ChEBI" id="CHEBI:57287"/>
        <dbReference type="ChEBI" id="CHEBI:57379"/>
        <dbReference type="ChEBI" id="CHEBI:83580"/>
        <dbReference type="ChEBI" id="CHEBI:83583"/>
    </reaction>
    <physiologicalReaction direction="left-to-right" evidence="37">
        <dbReference type="Rhea" id="RHEA:43681"/>
    </physiologicalReaction>
</comment>
<dbReference type="SUPFAM" id="SSF51735">
    <property type="entry name" value="NAD(P)-binding Rossmann-fold domains"/>
    <property type="match status" value="1"/>
</dbReference>
<evidence type="ECO:0000256" key="5">
    <source>
        <dbReference type="ARBA" id="ARBA00007005"/>
    </source>
</evidence>
<comment type="similarity">
    <text evidence="4">Belongs to the AAA ATPase family.</text>
</comment>
<dbReference type="Pfam" id="PF17862">
    <property type="entry name" value="AAA_lid_3"/>
    <property type="match status" value="1"/>
</dbReference>
<dbReference type="Gene3D" id="1.10.1040.50">
    <property type="match status" value="1"/>
</dbReference>
<keyword evidence="8" id="KW-0488">Methylation</keyword>
<evidence type="ECO:0000256" key="23">
    <source>
        <dbReference type="ARBA" id="ARBA00023239"/>
    </source>
</evidence>
<keyword evidence="9" id="KW-0597">Phosphoprotein</keyword>
<keyword evidence="12" id="KW-0999">Mitochondrion inner membrane</keyword>
<feature type="compositionally biased region" description="Low complexity" evidence="46">
    <location>
        <begin position="1275"/>
        <end position="1337"/>
    </location>
</feature>
<dbReference type="CDD" id="cd19517">
    <property type="entry name" value="RecA-like_Yta7-like"/>
    <property type="match status" value="1"/>
</dbReference>
<dbReference type="SUPFAM" id="SSF52096">
    <property type="entry name" value="ClpP/crotonase"/>
    <property type="match status" value="1"/>
</dbReference>
<comment type="catalytic activity">
    <reaction evidence="29">
        <text>a long-chain (3S)-3-hydroxy fatty acyl-CoA + NAD(+) = a long-chain 3-oxo-fatty acyl-CoA + NADH + H(+)</text>
        <dbReference type="Rhea" id="RHEA:52656"/>
        <dbReference type="ChEBI" id="CHEBI:15378"/>
        <dbReference type="ChEBI" id="CHEBI:57540"/>
        <dbReference type="ChEBI" id="CHEBI:57945"/>
        <dbReference type="ChEBI" id="CHEBI:136757"/>
        <dbReference type="ChEBI" id="CHEBI:136758"/>
        <dbReference type="EC" id="1.1.1.211"/>
    </reaction>
    <physiologicalReaction direction="left-to-right" evidence="29">
        <dbReference type="Rhea" id="RHEA:52657"/>
    </physiologicalReaction>
</comment>
<dbReference type="Gene3D" id="1.10.8.60">
    <property type="match status" value="1"/>
</dbReference>
<comment type="catalytic activity">
    <reaction evidence="27">
        <text>(3S)-hydroxydecanoyl-CoA + NAD(+) = 3-oxodecanoyl-CoA + NADH + H(+)</text>
        <dbReference type="Rhea" id="RHEA:31187"/>
        <dbReference type="ChEBI" id="CHEBI:15378"/>
        <dbReference type="ChEBI" id="CHEBI:57540"/>
        <dbReference type="ChEBI" id="CHEBI:57945"/>
        <dbReference type="ChEBI" id="CHEBI:62548"/>
        <dbReference type="ChEBI" id="CHEBI:62616"/>
    </reaction>
    <physiologicalReaction direction="left-to-right" evidence="27">
        <dbReference type="Rhea" id="RHEA:31188"/>
    </physiologicalReaction>
</comment>
<keyword evidence="17" id="KW-0560">Oxidoreductase</keyword>
<dbReference type="GO" id="GO:0006337">
    <property type="term" value="P:nucleosome disassembly"/>
    <property type="evidence" value="ECO:0007669"/>
    <property type="project" value="TreeGrafter"/>
</dbReference>
<dbReference type="PANTHER" id="PTHR23069">
    <property type="entry name" value="AAA DOMAIN-CONTAINING"/>
    <property type="match status" value="1"/>
</dbReference>
<dbReference type="GO" id="GO:0006334">
    <property type="term" value="P:nucleosome assembly"/>
    <property type="evidence" value="ECO:0007669"/>
    <property type="project" value="TreeGrafter"/>
</dbReference>
<dbReference type="SMART" id="SM00382">
    <property type="entry name" value="AAA"/>
    <property type="match status" value="1"/>
</dbReference>
<dbReference type="GO" id="GO:0070403">
    <property type="term" value="F:NAD+ binding"/>
    <property type="evidence" value="ECO:0007669"/>
    <property type="project" value="InterPro"/>
</dbReference>
<comment type="catalytic activity">
    <reaction evidence="26">
        <text>(3S)-hydroxyhexadecanoyl-CoA + NAD(+) = 3-oxohexadecanoyl-CoA + NADH + H(+)</text>
        <dbReference type="Rhea" id="RHEA:31159"/>
        <dbReference type="ChEBI" id="CHEBI:15378"/>
        <dbReference type="ChEBI" id="CHEBI:57349"/>
        <dbReference type="ChEBI" id="CHEBI:57540"/>
        <dbReference type="ChEBI" id="CHEBI:57945"/>
        <dbReference type="ChEBI" id="CHEBI:62613"/>
    </reaction>
    <physiologicalReaction direction="left-to-right" evidence="26">
        <dbReference type="Rhea" id="RHEA:31160"/>
    </physiologicalReaction>
</comment>
<dbReference type="PROSITE" id="PS00633">
    <property type="entry name" value="BROMODOMAIN_1"/>
    <property type="match status" value="1"/>
</dbReference>
<comment type="similarity">
    <text evidence="6">In the N-terminal section; belongs to the enoyl-CoA hydratase/isomerase family.</text>
</comment>
<evidence type="ECO:0000313" key="49">
    <source>
        <dbReference type="RefSeq" id="XP_029648384.1"/>
    </source>
</evidence>
<dbReference type="GO" id="GO:0004300">
    <property type="term" value="F:enoyl-CoA hydratase activity"/>
    <property type="evidence" value="ECO:0007669"/>
    <property type="project" value="UniProtKB-EC"/>
</dbReference>
<evidence type="ECO:0000256" key="37">
    <source>
        <dbReference type="ARBA" id="ARBA00052989"/>
    </source>
</evidence>
<dbReference type="CDD" id="cd05528">
    <property type="entry name" value="Bromo_AAA"/>
    <property type="match status" value="1"/>
</dbReference>
<keyword evidence="23" id="KW-0456">Lyase</keyword>
<evidence type="ECO:0000256" key="35">
    <source>
        <dbReference type="ARBA" id="ARBA00052860"/>
    </source>
</evidence>
<dbReference type="PANTHER" id="PTHR23069:SF0">
    <property type="entry name" value="TAT-BINDING HOMOLOG 7"/>
    <property type="match status" value="1"/>
</dbReference>
<evidence type="ECO:0000256" key="27">
    <source>
        <dbReference type="ARBA" id="ARBA00048361"/>
    </source>
</evidence>
<evidence type="ECO:0000256" key="38">
    <source>
        <dbReference type="ARBA" id="ARBA00062153"/>
    </source>
</evidence>
<evidence type="ECO:0000256" key="40">
    <source>
        <dbReference type="ARBA" id="ARBA00068347"/>
    </source>
</evidence>
<dbReference type="InterPro" id="IPR001753">
    <property type="entry name" value="Enoyl-CoA_hydra/iso"/>
</dbReference>
<dbReference type="InterPro" id="IPR027417">
    <property type="entry name" value="P-loop_NTPase"/>
</dbReference>
<dbReference type="SMR" id="A0A6P7TBI2"/>
<dbReference type="Proteomes" id="UP000515154">
    <property type="component" value="Linkage group LG19"/>
</dbReference>
<evidence type="ECO:0000256" key="17">
    <source>
        <dbReference type="ARBA" id="ARBA00023002"/>
    </source>
</evidence>
<keyword evidence="15" id="KW-0809">Transit peptide</keyword>
<dbReference type="SMART" id="SM00297">
    <property type="entry name" value="BROMO"/>
    <property type="match status" value="1"/>
</dbReference>
<dbReference type="GO" id="GO:0005743">
    <property type="term" value="C:mitochondrial inner membrane"/>
    <property type="evidence" value="ECO:0007669"/>
    <property type="project" value="UniProtKB-SubCell"/>
</dbReference>
<dbReference type="PRINTS" id="PR00503">
    <property type="entry name" value="BROMODOMAIN"/>
</dbReference>
<feature type="region of interest" description="Disordered" evidence="46">
    <location>
        <begin position="92"/>
        <end position="118"/>
    </location>
</feature>
<comment type="pathway">
    <text evidence="3">Lipid metabolism; fatty acid beta-oxidation.</text>
</comment>
<feature type="compositionally biased region" description="Polar residues" evidence="46">
    <location>
        <begin position="1080"/>
        <end position="1093"/>
    </location>
</feature>
<dbReference type="Gene3D" id="3.40.50.720">
    <property type="entry name" value="NAD(P)-binding Rossmann-like Domain"/>
    <property type="match status" value="1"/>
</dbReference>
<keyword evidence="14" id="KW-0067">ATP-binding</keyword>
<evidence type="ECO:0000256" key="2">
    <source>
        <dbReference type="ARBA" id="ARBA00004273"/>
    </source>
</evidence>
<dbReference type="GO" id="GO:0005634">
    <property type="term" value="C:nucleus"/>
    <property type="evidence" value="ECO:0007669"/>
    <property type="project" value="TreeGrafter"/>
</dbReference>
<comment type="catalytic activity">
    <reaction evidence="25">
        <text>a (3S)-3-hydroxyacyl-CoA = a (2E)-enoyl-CoA + H2O</text>
        <dbReference type="Rhea" id="RHEA:16105"/>
        <dbReference type="ChEBI" id="CHEBI:15377"/>
        <dbReference type="ChEBI" id="CHEBI:57318"/>
        <dbReference type="ChEBI" id="CHEBI:58856"/>
        <dbReference type="EC" id="4.2.1.17"/>
    </reaction>
    <physiologicalReaction direction="right-to-left" evidence="25">
        <dbReference type="Rhea" id="RHEA:16107"/>
    </physiologicalReaction>
</comment>
<evidence type="ECO:0000256" key="32">
    <source>
        <dbReference type="ARBA" id="ARBA00052224"/>
    </source>
</evidence>
<dbReference type="GO" id="GO:0006635">
    <property type="term" value="P:fatty acid beta-oxidation"/>
    <property type="evidence" value="ECO:0007669"/>
    <property type="project" value="UniProtKB-UniPathway"/>
</dbReference>
<evidence type="ECO:0000256" key="1">
    <source>
        <dbReference type="ARBA" id="ARBA00000469"/>
    </source>
</evidence>
<feature type="site" description="Important for hydroxyacyl-coenzyme A dehydrogenase activity" evidence="44">
    <location>
        <position position="1827"/>
    </location>
</feature>
<feature type="compositionally biased region" description="Low complexity" evidence="46">
    <location>
        <begin position="1239"/>
        <end position="1251"/>
    </location>
</feature>
<dbReference type="FunFam" id="1.10.1040.50:FF:000002">
    <property type="entry name" value="Trifunctional enzyme subunit alpha, mitochondrial"/>
    <property type="match status" value="1"/>
</dbReference>
<keyword evidence="13" id="KW-0276">Fatty acid metabolism</keyword>
<comment type="subcellular location">
    <subcellularLocation>
        <location evidence="2">Mitochondrion inner membrane</location>
    </subcellularLocation>
</comment>
<dbReference type="InterPro" id="IPR006176">
    <property type="entry name" value="3-OHacyl-CoA_DH_NAD-bd"/>
</dbReference>
<evidence type="ECO:0000256" key="46">
    <source>
        <dbReference type="SAM" id="MobiDB-lite"/>
    </source>
</evidence>
<dbReference type="GO" id="GO:0016887">
    <property type="term" value="F:ATP hydrolysis activity"/>
    <property type="evidence" value="ECO:0007669"/>
    <property type="project" value="InterPro"/>
</dbReference>
<keyword evidence="20 45" id="KW-0103">Bromodomain</keyword>
<feature type="region of interest" description="Disordered" evidence="46">
    <location>
        <begin position="190"/>
        <end position="318"/>
    </location>
</feature>
<dbReference type="SUPFAM" id="SSF47370">
    <property type="entry name" value="Bromodomain"/>
    <property type="match status" value="1"/>
</dbReference>
<feature type="site" description="Important for long-chain enoyl-CoA hydratase activity" evidence="44">
    <location>
        <position position="1501"/>
    </location>
</feature>
<keyword evidence="19" id="KW-0443">Lipid metabolism</keyword>
<comment type="subunit">
    <text evidence="38">Heterotetramer of 2 alpha/HADHA and 2 beta/HADHB subunits; forms the mitochondrial trifunctional enzyme. Also purified as higher order heterooligomers including a 4 alpha/HADHA and 4 beta/HADHB heterooligomer which physiological significance remains unclear. The mitochondrial trifunctional enzyme interacts with MTLN.</text>
</comment>
<dbReference type="InterPro" id="IPR036427">
    <property type="entry name" value="Bromodomain-like_sf"/>
</dbReference>
<dbReference type="GO" id="GO:0016740">
    <property type="term" value="F:transferase activity"/>
    <property type="evidence" value="ECO:0007669"/>
    <property type="project" value="UniProtKB-KW"/>
</dbReference>
<dbReference type="KEGG" id="osn:115222336"/>
<evidence type="ECO:0000256" key="21">
    <source>
        <dbReference type="ARBA" id="ARBA00023128"/>
    </source>
</evidence>
<evidence type="ECO:0000256" key="33">
    <source>
        <dbReference type="ARBA" id="ARBA00052711"/>
    </source>
</evidence>
<evidence type="ECO:0000256" key="6">
    <source>
        <dbReference type="ARBA" id="ARBA00008750"/>
    </source>
</evidence>
<evidence type="ECO:0000256" key="18">
    <source>
        <dbReference type="ARBA" id="ARBA00023027"/>
    </source>
</evidence>
<dbReference type="Pfam" id="PF00004">
    <property type="entry name" value="AAA"/>
    <property type="match status" value="1"/>
</dbReference>
<dbReference type="InterPro" id="IPR045199">
    <property type="entry name" value="ATAD2-like"/>
</dbReference>
<evidence type="ECO:0000256" key="45">
    <source>
        <dbReference type="PROSITE-ProRule" id="PRU00035"/>
    </source>
</evidence>
<comment type="similarity">
    <text evidence="5">In the central section; belongs to the 3-hydroxyacyl-CoA dehydrogenase family.</text>
</comment>
<keyword evidence="21" id="KW-0496">Mitochondrion</keyword>
<dbReference type="GO" id="GO:0016509">
    <property type="term" value="F:long-chain (3S)-3-hydroxyacyl-CoA dehydrogenase (NAD+) activity"/>
    <property type="evidence" value="ECO:0007669"/>
    <property type="project" value="UniProtKB-EC"/>
</dbReference>
<feature type="compositionally biased region" description="Polar residues" evidence="46">
    <location>
        <begin position="1160"/>
        <end position="1172"/>
    </location>
</feature>
<evidence type="ECO:0000256" key="20">
    <source>
        <dbReference type="ARBA" id="ARBA00023117"/>
    </source>
</evidence>
<comment type="catalytic activity">
    <reaction evidence="28">
        <text>1'-[1,2-di-(9Z,12Z-octadecadienoyl)-sn-glycero-3-phospho]-3'-[1-(9Z,12Z-octadecadienoyl)-sn-glycero-3-phospho]-glycerol + (9Z,12Z)-octadecadienoyl-CoA = 1',3'-bis-[1,2-di-(9Z,12Z-octadecadienoyl)-sn-glycero-3-phospho]-glycerol + CoA</text>
        <dbReference type="Rhea" id="RHEA:43672"/>
        <dbReference type="ChEBI" id="CHEBI:57287"/>
        <dbReference type="ChEBI" id="CHEBI:57383"/>
        <dbReference type="ChEBI" id="CHEBI:83580"/>
        <dbReference type="ChEBI" id="CHEBI:83581"/>
    </reaction>
    <physiologicalReaction direction="left-to-right" evidence="28">
        <dbReference type="Rhea" id="RHEA:43673"/>
    </physiologicalReaction>
</comment>
<dbReference type="UniPathway" id="UPA00659"/>
<evidence type="ECO:0000256" key="11">
    <source>
        <dbReference type="ARBA" id="ARBA00022741"/>
    </source>
</evidence>
<name>A0A6P7TBI2_9MOLL</name>
<dbReference type="Gene3D" id="1.20.920.10">
    <property type="entry name" value="Bromodomain-like"/>
    <property type="match status" value="1"/>
</dbReference>
<dbReference type="NCBIfam" id="TIGR02441">
    <property type="entry name" value="fa_ox_alpha_mit"/>
    <property type="match status" value="1"/>
</dbReference>
<evidence type="ECO:0000256" key="36">
    <source>
        <dbReference type="ARBA" id="ARBA00052945"/>
    </source>
</evidence>
<dbReference type="RefSeq" id="XP_029648384.1">
    <property type="nucleotide sequence ID" value="XM_029792524.2"/>
</dbReference>
<evidence type="ECO:0000256" key="39">
    <source>
        <dbReference type="ARBA" id="ARBA00066806"/>
    </source>
</evidence>
<protein>
    <recommendedName>
        <fullName evidence="40">Trifunctional enzyme subunit alpha, mitochondrial</fullName>
        <ecNumber evidence="39">1.1.1.211</ecNumber>
        <ecNumber evidence="7">4.2.1.17</ecNumber>
    </recommendedName>
    <alternativeName>
        <fullName evidence="41">Monolysocardiolipin acyltransferase</fullName>
    </alternativeName>
    <alternativeName>
        <fullName evidence="42">TP-alpha</fullName>
    </alternativeName>
</protein>
<dbReference type="InterPro" id="IPR006180">
    <property type="entry name" value="3-OHacyl-CoA_DH_CS"/>
</dbReference>
<dbReference type="FunFam" id="1.10.8.60:FF:000016">
    <property type="entry name" value="ATPase family AAA domain-containing protein 2B"/>
    <property type="match status" value="1"/>
</dbReference>
<dbReference type="Pfam" id="PF00439">
    <property type="entry name" value="Bromodomain"/>
    <property type="match status" value="1"/>
</dbReference>
<accession>A0A6P7TBI2</accession>
<dbReference type="InterPro" id="IPR003593">
    <property type="entry name" value="AAA+_ATPase"/>
</dbReference>
<dbReference type="PROSITE" id="PS00674">
    <property type="entry name" value="AAA"/>
    <property type="match status" value="1"/>
</dbReference>
<dbReference type="PROSITE" id="PS50014">
    <property type="entry name" value="BROMODOMAIN_2"/>
    <property type="match status" value="1"/>
</dbReference>
<evidence type="ECO:0000256" key="10">
    <source>
        <dbReference type="ARBA" id="ARBA00022679"/>
    </source>
</evidence>
<keyword evidence="10" id="KW-0808">Transferase</keyword>
<comment type="catalytic activity">
    <reaction evidence="32">
        <text>(3S)-hydroxyoctanoyl-CoA + NAD(+) = 3-oxooctanoyl-CoA + NADH + H(+)</text>
        <dbReference type="Rhea" id="RHEA:31195"/>
        <dbReference type="ChEBI" id="CHEBI:15378"/>
        <dbReference type="ChEBI" id="CHEBI:57540"/>
        <dbReference type="ChEBI" id="CHEBI:57945"/>
        <dbReference type="ChEBI" id="CHEBI:62617"/>
        <dbReference type="ChEBI" id="CHEBI:62619"/>
    </reaction>
    <physiologicalReaction direction="left-to-right" evidence="32">
        <dbReference type="Rhea" id="RHEA:31196"/>
    </physiologicalReaction>
</comment>
<feature type="compositionally biased region" description="Polar residues" evidence="46">
    <location>
        <begin position="40"/>
        <end position="58"/>
    </location>
</feature>
<evidence type="ECO:0000256" key="13">
    <source>
        <dbReference type="ARBA" id="ARBA00022832"/>
    </source>
</evidence>
<dbReference type="InterPro" id="IPR008927">
    <property type="entry name" value="6-PGluconate_DH-like_C_sf"/>
</dbReference>
<evidence type="ECO:0000256" key="8">
    <source>
        <dbReference type="ARBA" id="ARBA00022481"/>
    </source>
</evidence>
<dbReference type="SUPFAM" id="SSF52540">
    <property type="entry name" value="P-loop containing nucleoside triphosphate hydrolases"/>
    <property type="match status" value="2"/>
</dbReference>
<dbReference type="InterPro" id="IPR036291">
    <property type="entry name" value="NAD(P)-bd_dom_sf"/>
</dbReference>
<evidence type="ECO:0000256" key="43">
    <source>
        <dbReference type="PIRSR" id="PIRSR612803-1"/>
    </source>
</evidence>
<dbReference type="InterPro" id="IPR041569">
    <property type="entry name" value="AAA_lid_3"/>
</dbReference>
<feature type="compositionally biased region" description="Polar residues" evidence="46">
    <location>
        <begin position="263"/>
        <end position="275"/>
    </location>
</feature>
<comment type="catalytic activity">
    <reaction evidence="1">
        <text>(3S)-hydroxyhexadecanoyl-CoA = (2E)-hexadecenoyl-CoA + H2O</text>
        <dbReference type="Rhea" id="RHEA:31163"/>
        <dbReference type="ChEBI" id="CHEBI:15377"/>
        <dbReference type="ChEBI" id="CHEBI:61526"/>
        <dbReference type="ChEBI" id="CHEBI:62613"/>
    </reaction>
    <physiologicalReaction direction="right-to-left" evidence="1">
        <dbReference type="Rhea" id="RHEA:31165"/>
    </physiologicalReaction>
</comment>
<dbReference type="FunFam" id="3.40.50.300:FF:000061">
    <property type="entry name" value="ATPase family, AAA domain-containing 2"/>
    <property type="match status" value="1"/>
</dbReference>
<comment type="catalytic activity">
    <reaction evidence="33">
        <text>(3S)-3-hydroxydodecanoyl-CoA = (2E)-dodecenoyl-CoA + H2O</text>
        <dbReference type="Rhea" id="RHEA:31075"/>
        <dbReference type="ChEBI" id="CHEBI:15377"/>
        <dbReference type="ChEBI" id="CHEBI:57330"/>
        <dbReference type="ChEBI" id="CHEBI:62558"/>
    </reaction>
    <physiologicalReaction direction="right-to-left" evidence="33">
        <dbReference type="Rhea" id="RHEA:31077"/>
    </physiologicalReaction>
</comment>
<comment type="catalytic activity">
    <reaction evidence="36">
        <text>(3S)-3-hydroxydodecanoyl-CoA + NAD(+) = 3-oxododecanoyl-CoA + NADH + H(+)</text>
        <dbReference type="Rhea" id="RHEA:31179"/>
        <dbReference type="ChEBI" id="CHEBI:15378"/>
        <dbReference type="ChEBI" id="CHEBI:57540"/>
        <dbReference type="ChEBI" id="CHEBI:57945"/>
        <dbReference type="ChEBI" id="CHEBI:62558"/>
        <dbReference type="ChEBI" id="CHEBI:62615"/>
    </reaction>
    <physiologicalReaction direction="left-to-right" evidence="36">
        <dbReference type="Rhea" id="RHEA:31180"/>
    </physiologicalReaction>
</comment>
<evidence type="ECO:0000256" key="41">
    <source>
        <dbReference type="ARBA" id="ARBA00077617"/>
    </source>
</evidence>
<evidence type="ECO:0000256" key="16">
    <source>
        <dbReference type="ARBA" id="ARBA00022990"/>
    </source>
</evidence>
<feature type="active site" description="For hydroxyacyl-coenzyme A dehydrogenase activity" evidence="43">
    <location>
        <position position="1839"/>
    </location>
</feature>
<comment type="catalytic activity">
    <reaction evidence="31">
        <text>(3S)-hydroxyoctanoyl-CoA = (2E)-octenoyl-CoA + H2O</text>
        <dbReference type="Rhea" id="RHEA:31199"/>
        <dbReference type="ChEBI" id="CHEBI:15377"/>
        <dbReference type="ChEBI" id="CHEBI:62242"/>
        <dbReference type="ChEBI" id="CHEBI:62617"/>
    </reaction>
    <physiologicalReaction direction="right-to-left" evidence="31">
        <dbReference type="Rhea" id="RHEA:31201"/>
    </physiologicalReaction>
</comment>
<evidence type="ECO:0000256" key="30">
    <source>
        <dbReference type="ARBA" id="ARBA00051215"/>
    </source>
</evidence>
<dbReference type="SUPFAM" id="SSF48179">
    <property type="entry name" value="6-phosphogluconate dehydrogenase C-terminal domain-like"/>
    <property type="match status" value="2"/>
</dbReference>
<dbReference type="InterPro" id="IPR018359">
    <property type="entry name" value="Bromodomain_CS"/>
</dbReference>
<evidence type="ECO:0000256" key="7">
    <source>
        <dbReference type="ARBA" id="ARBA00012076"/>
    </source>
</evidence>
<dbReference type="Gene3D" id="3.40.50.300">
    <property type="entry name" value="P-loop containing nucleotide triphosphate hydrolases"/>
    <property type="match status" value="2"/>
</dbReference>
<evidence type="ECO:0000256" key="4">
    <source>
        <dbReference type="ARBA" id="ARBA00006914"/>
    </source>
</evidence>
<dbReference type="InterPro" id="IPR001487">
    <property type="entry name" value="Bromodomain"/>
</dbReference>
<evidence type="ECO:0000256" key="44">
    <source>
        <dbReference type="PIRSR" id="PIRSR612803-2"/>
    </source>
</evidence>
<dbReference type="GO" id="GO:0005524">
    <property type="term" value="F:ATP binding"/>
    <property type="evidence" value="ECO:0007669"/>
    <property type="project" value="UniProtKB-KW"/>
</dbReference>
<comment type="catalytic activity">
    <reaction evidence="34">
        <text>(3S)-hydroxytetradecanoyl-CoA + NAD(+) = 3-oxotetradecanoyl-CoA + NADH + H(+)</text>
        <dbReference type="Rhea" id="RHEA:31167"/>
        <dbReference type="ChEBI" id="CHEBI:15378"/>
        <dbReference type="ChEBI" id="CHEBI:57540"/>
        <dbReference type="ChEBI" id="CHEBI:57945"/>
        <dbReference type="ChEBI" id="CHEBI:62543"/>
        <dbReference type="ChEBI" id="CHEBI:62614"/>
    </reaction>
    <physiologicalReaction direction="left-to-right" evidence="34">
        <dbReference type="Rhea" id="RHEA:31168"/>
    </physiologicalReaction>
</comment>
<dbReference type="Pfam" id="PF00378">
    <property type="entry name" value="ECH_1"/>
    <property type="match status" value="1"/>
</dbReference>
<keyword evidence="11" id="KW-0547">Nucleotide-binding</keyword>
<feature type="compositionally biased region" description="Basic residues" evidence="46">
    <location>
        <begin position="1175"/>
        <end position="1196"/>
    </location>
</feature>
<feature type="region of interest" description="Disordered" evidence="46">
    <location>
        <begin position="1"/>
        <end position="74"/>
    </location>
</feature>
<evidence type="ECO:0000256" key="14">
    <source>
        <dbReference type="ARBA" id="ARBA00022840"/>
    </source>
</evidence>
<evidence type="ECO:0000256" key="12">
    <source>
        <dbReference type="ARBA" id="ARBA00022792"/>
    </source>
</evidence>
<feature type="region of interest" description="Disordered" evidence="46">
    <location>
        <begin position="1067"/>
        <end position="1099"/>
    </location>
</feature>
<dbReference type="Gene3D" id="3.90.226.10">
    <property type="entry name" value="2-enoyl-CoA Hydratase, Chain A, domain 1"/>
    <property type="match status" value="1"/>
</dbReference>
<keyword evidence="18" id="KW-0520">NAD</keyword>
<evidence type="ECO:0000256" key="42">
    <source>
        <dbReference type="ARBA" id="ARBA00083277"/>
    </source>
</evidence>
<dbReference type="InterPro" id="IPR029045">
    <property type="entry name" value="ClpP/crotonase-like_dom_sf"/>
</dbReference>
<evidence type="ECO:0000256" key="29">
    <source>
        <dbReference type="ARBA" id="ARBA00050446"/>
    </source>
</evidence>
<dbReference type="GO" id="GO:0042393">
    <property type="term" value="F:histone binding"/>
    <property type="evidence" value="ECO:0007669"/>
    <property type="project" value="TreeGrafter"/>
</dbReference>
<comment type="catalytic activity">
    <reaction evidence="35">
        <text>1'-[1,2-di-(9Z,12Z-octadecadienoyl)-sn-glycero-3-phospho]-3'-[1-(9Z,12Z-octadecadienoyl)-sn-glycero-3-phospho]-glycerol + (9Z)-octadecenoyl-CoA = 1'-[1,2-di-(9Z,12Z-octadecadienoyl)-sn-glycero-3-phospho]-3'-[1-(9Z,12Z-octadecadienoyl)-2-(9Z-octadecenoyl)-sn-glycero-3-phospho]-glycerol + CoA</text>
        <dbReference type="Rhea" id="RHEA:43676"/>
        <dbReference type="ChEBI" id="CHEBI:57287"/>
        <dbReference type="ChEBI" id="CHEBI:57387"/>
        <dbReference type="ChEBI" id="CHEBI:83580"/>
        <dbReference type="ChEBI" id="CHEBI:83582"/>
    </reaction>
    <physiologicalReaction direction="left-to-right" evidence="35">
        <dbReference type="Rhea" id="RHEA:43677"/>
    </physiologicalReaction>
</comment>
<dbReference type="InterPro" id="IPR003959">
    <property type="entry name" value="ATPase_AAA_core"/>
</dbReference>
<evidence type="ECO:0000256" key="34">
    <source>
        <dbReference type="ARBA" id="ARBA00052834"/>
    </source>
</evidence>
<evidence type="ECO:0000256" key="25">
    <source>
        <dbReference type="ARBA" id="ARBA00035854"/>
    </source>
</evidence>
<evidence type="ECO:0000256" key="24">
    <source>
        <dbReference type="ARBA" id="ARBA00023268"/>
    </source>
</evidence>
<dbReference type="EC" id="1.1.1.211" evidence="39"/>
<dbReference type="InterPro" id="IPR006108">
    <property type="entry name" value="3HC_DH_C"/>
</dbReference>
<evidence type="ECO:0000259" key="47">
    <source>
        <dbReference type="PROSITE" id="PS50014"/>
    </source>
</evidence>
<feature type="region of interest" description="Disordered" evidence="46">
    <location>
        <begin position="1128"/>
        <end position="1147"/>
    </location>
</feature>
<dbReference type="GO" id="GO:0003682">
    <property type="term" value="F:chromatin binding"/>
    <property type="evidence" value="ECO:0007669"/>
    <property type="project" value="TreeGrafter"/>
</dbReference>
<dbReference type="InterPro" id="IPR012803">
    <property type="entry name" value="Fa_ox_alpha_mit"/>
</dbReference>
<dbReference type="EC" id="4.2.1.17" evidence="7"/>
<evidence type="ECO:0000256" key="28">
    <source>
        <dbReference type="ARBA" id="ARBA00050222"/>
    </source>
</evidence>
<gene>
    <name evidence="49" type="primary">LOC115222336</name>
</gene>
<feature type="compositionally biased region" description="Acidic residues" evidence="46">
    <location>
        <begin position="193"/>
        <end position="222"/>
    </location>
</feature>
<feature type="compositionally biased region" description="Polar residues" evidence="46">
    <location>
        <begin position="1367"/>
        <end position="1377"/>
    </location>
</feature>
<dbReference type="CDD" id="cd06558">
    <property type="entry name" value="crotonase-like"/>
    <property type="match status" value="1"/>
</dbReference>
<keyword evidence="48" id="KW-1185">Reference proteome</keyword>
<dbReference type="GO" id="GO:0045815">
    <property type="term" value="P:transcription initiation-coupled chromatin remodeling"/>
    <property type="evidence" value="ECO:0007669"/>
    <property type="project" value="TreeGrafter"/>
</dbReference>
<evidence type="ECO:0000256" key="9">
    <source>
        <dbReference type="ARBA" id="ARBA00022553"/>
    </source>
</evidence>
<feature type="domain" description="Bromo" evidence="47">
    <location>
        <begin position="953"/>
        <end position="1015"/>
    </location>
</feature>
<dbReference type="Pfam" id="PF00725">
    <property type="entry name" value="3HCDH"/>
    <property type="match status" value="1"/>
</dbReference>
<dbReference type="InterPro" id="IPR003960">
    <property type="entry name" value="ATPase_AAA_CS"/>
</dbReference>
<dbReference type="PROSITE" id="PS00067">
    <property type="entry name" value="3HCDH"/>
    <property type="match status" value="1"/>
</dbReference>
<evidence type="ECO:0000256" key="19">
    <source>
        <dbReference type="ARBA" id="ARBA00023098"/>
    </source>
</evidence>
<sequence length="2092" mass="233126">MVRTRHSGEALYGFDDLSKIKKKSPNKHDESHVSNKKRTQGSNDDSSTTNQRNNLKRSSTLRRGKVVSGDSSDEFEEEVEFADKSCNKLHMKVKRDERKKSGKTNNKPLLPTRRSTRKRSLLFLSSDVTETNNITLEDDHSNNESHKRKRTNVDEIDDSLEFTDMYSRVKRNRAQRKFTTVLNGMHSTRQNIDDFDECQDNQGDVDEEVDEDDDDADDDSETQEPPRRSYYLREHKPRTKLFEAPPIDSLKKRNKNLPYCDTPASSSHGMHTSYRSPAHRNGNMRRRTAFHGSSSTSSSSDSSDDERRFERRKAKSMTRARNRCLPMNYGNEDLANSLVRDRLRIGSSLADVDPMTVDKRVNFKSIGGLEKHISALKEMIVFPLLYPEVFEQFKITPPRGVLFYGPPGTGKTLVARALANECSTENRRVAFFMRKGADCLSKWVGESERQLRLLFDQAYQTRPSIIFFDEIDGLAPVRSSRQDQIHSSIVSTLLALMDGLDSRDEIVVIGATNRIDAIDPALRRPGRFDREFHFPLPSLQARSQIFSIITKDWNPKLSDAFLEEIAQKCVGYCGADIKALCTEAALMALRRRYPQIYNSSEKLQLDVSSIHISGIDFYRGMKVIVPTAQRSNSTPRHPLSKLVRPLLENIYKKALSILEIIFPSDLSQSHSLTLKGSCEKSAKVDEATDYWLEDEGPCIYEAPRQRGRKPRNFVPEKITESYLDFQSCASKQPLTYRPRLLFAGKIGQGQSVHLAPAIMQHLEQMPVYVIDLPSLYAASNRTPEESCTQIFCEAKRTSPSILYFPHINYLWSVSSETLKATFLTMVDDLDPCLPILLLATSEVPYDFLDDDLKELFDDLAAEVMHMSNPTEQERREFFSDLLLNQAVKPPVNKRQRTRVFEELPRAPPPVPRKLTETELAKLKSHEEATLRELRLFLRDIWNKLAKCRKFAIFMRPVDIEDVPDYYDIVKEPMDLNSMLKKIDNEMYPTAQEFLDDIDLIWRNALEYNPDSDSTGKAIRHRVCALKDMAYAVVNSELNPEFAKMCRDIVNSRKRRGEVNKATNIFSLQPERPDTPPVTQPVATSSNTNSQVNALPSDYPTRFSRRVRGMDAESQAPLEVVEKIFCQSKSPSKSKSYRSNSSSKSQVTSTEAESVECFSEDQLQNSDQSSPVNKSKPGRKLRLRRRRSSASSRHVKNGHSGDDEVSGSEEEQCTKSRSHSSELNNETPSTSKNHTNSEMTTSGSATVSSSSTMQNYPYRTQGHDQASPGRAEQQQSSAITANTTTTNNSAANGSNTSLLSSSSSSSSSSSASTSNVTSSVLLSSTVTSTSVPTSHTTANTTRNGLDSGIGSAIESNGESLDSLDQAKTDNAPTNSQTTEQEKGAAPELADISPLPVENQETEGEAATFQISMVGEDFSGNNNDMEAANTTYNRGLMSKLLDQVVTQTKGYTVERLEKLYSVFSQCIYQQRNNPDKVDLCVVALACHHRIAVKDKKTGLGVPEVMLGLLPGGGGTQRLPRLISVPNALDMMLTGKTIKTDKAKKMGLVDQVVDALGPGLQSAEDGTLAYLEKIAVDAARNLANNGGKRAPRKKNLTEKITDQILQYEFGRNFVFKQARSKVMKLSGGLYPAPLKILDVTKKGLEQGPKVGYDVEAKEFGLLSMTKESQALIGLYDGQTATKKNRFGAPKREAKTVSVLGAGLMGAGICQVSIDKGFNVLMKDMSETGLSRGIEQIQKGLQTSVKKKKISSLESEKMISNLDATLSYGNFKHVDMVIEAVFEDLNIKHKVIQETEKYIPEHCVFATNTSALPIAQIAKASKRPEMVIGMHYFSPVDKMQLLEIITHEGTCNEAIARAVSVGLKQGKLVITVKDGPGFYTTRILAPMLAECVRLLQEGVTPKQLDKLTKKFGFPVGLATLVDEVGIDVAAHVAEDLGKAFGSRFGGGNVELLKEMVSRGALGRKTGKGCFLYEKKSKDKTENPEVAEIISKFSLEPKVVNTDEVIQYRLFSRFVNEAILCLQEGILANPLEGDIGAVFGLGFPPFLGGPFRYVDLHGAKQLVDRMSVFESHYGEHFAPCQLLKDHANDSSKLFHKK</sequence>
<feature type="region of interest" description="Disordered" evidence="46">
    <location>
        <begin position="1154"/>
        <end position="1392"/>
    </location>
</feature>
<proteinExistence type="inferred from homology"/>
<evidence type="ECO:0000256" key="22">
    <source>
        <dbReference type="ARBA" id="ARBA00023136"/>
    </source>
</evidence>
<evidence type="ECO:0000256" key="15">
    <source>
        <dbReference type="ARBA" id="ARBA00022946"/>
    </source>
</evidence>
<evidence type="ECO:0000256" key="3">
    <source>
        <dbReference type="ARBA" id="ARBA00005005"/>
    </source>
</evidence>
<feature type="compositionally biased region" description="Polar residues" evidence="46">
    <location>
        <begin position="1220"/>
        <end position="1238"/>
    </location>
</feature>
<keyword evidence="22" id="KW-0472">Membrane</keyword>
<dbReference type="FunFam" id="3.90.226.10:FF:000011">
    <property type="entry name" value="Fatty acid oxidation complex subunit alpha"/>
    <property type="match status" value="1"/>
</dbReference>
<evidence type="ECO:0000256" key="31">
    <source>
        <dbReference type="ARBA" id="ARBA00051877"/>
    </source>
</evidence>
<keyword evidence="24" id="KW-0511">Multifunctional enzyme</keyword>
<reference evidence="49" key="1">
    <citation type="submission" date="2025-08" db="UniProtKB">
        <authorList>
            <consortium name="RefSeq"/>
        </authorList>
    </citation>
    <scope>IDENTIFICATION</scope>
</reference>
<dbReference type="Pfam" id="PF02737">
    <property type="entry name" value="3HCDH_N"/>
    <property type="match status" value="1"/>
</dbReference>
<dbReference type="GO" id="GO:0016507">
    <property type="term" value="C:mitochondrial fatty acid beta-oxidation multienzyme complex"/>
    <property type="evidence" value="ECO:0007669"/>
    <property type="project" value="InterPro"/>
</dbReference>